<dbReference type="EMBL" id="FTNT01000013">
    <property type="protein sequence ID" value="SIS21639.1"/>
    <property type="molecule type" value="Genomic_DNA"/>
</dbReference>
<dbReference type="Proteomes" id="UP000186218">
    <property type="component" value="Unassembled WGS sequence"/>
</dbReference>
<name>A0A1N7H9T4_9NOCA</name>
<feature type="transmembrane region" description="Helical" evidence="1">
    <location>
        <begin position="23"/>
        <end position="50"/>
    </location>
</feature>
<accession>A0A1N7H9T4</accession>
<evidence type="ECO:0000313" key="3">
    <source>
        <dbReference type="Proteomes" id="UP000186218"/>
    </source>
</evidence>
<dbReference type="RefSeq" id="WP_234974489.1">
    <property type="nucleotide sequence ID" value="NZ_FTNT01000013.1"/>
</dbReference>
<keyword evidence="3" id="KW-1185">Reference proteome</keyword>
<keyword evidence="1" id="KW-1133">Transmembrane helix</keyword>
<keyword evidence="1" id="KW-0472">Membrane</keyword>
<evidence type="ECO:0000313" key="2">
    <source>
        <dbReference type="EMBL" id="SIS21639.1"/>
    </source>
</evidence>
<proteinExistence type="predicted"/>
<gene>
    <name evidence="2" type="ORF">SAMN05445060_3796</name>
</gene>
<sequence length="86" mass="9692">MTASTATPRVRHRRIRELAVETVWSIVTFLLLAVRMVSTLTTAVLVMIWVIVAVKSDLYNVWFWPAVVSSLALLAATILYSLFNAR</sequence>
<evidence type="ECO:0000256" key="1">
    <source>
        <dbReference type="SAM" id="Phobius"/>
    </source>
</evidence>
<organism evidence="2 3">
    <name type="scientific">Williamsia sterculiae</name>
    <dbReference type="NCBI Taxonomy" id="1344003"/>
    <lineage>
        <taxon>Bacteria</taxon>
        <taxon>Bacillati</taxon>
        <taxon>Actinomycetota</taxon>
        <taxon>Actinomycetes</taxon>
        <taxon>Mycobacteriales</taxon>
        <taxon>Nocardiaceae</taxon>
        <taxon>Williamsia</taxon>
    </lineage>
</organism>
<protein>
    <submittedName>
        <fullName evidence="2">Uncharacterized protein</fullName>
    </submittedName>
</protein>
<keyword evidence="1" id="KW-0812">Transmembrane</keyword>
<feature type="transmembrane region" description="Helical" evidence="1">
    <location>
        <begin position="62"/>
        <end position="83"/>
    </location>
</feature>
<reference evidence="2 3" key="1">
    <citation type="submission" date="2017-01" db="EMBL/GenBank/DDBJ databases">
        <authorList>
            <person name="Mah S.A."/>
            <person name="Swanson W.J."/>
            <person name="Moy G.W."/>
            <person name="Vacquier V.D."/>
        </authorList>
    </citation>
    <scope>NUCLEOTIDE SEQUENCE [LARGE SCALE GENOMIC DNA]</scope>
    <source>
        <strain evidence="2 3">CPCC 203464</strain>
    </source>
</reference>
<dbReference type="AlphaFoldDB" id="A0A1N7H9T4"/>